<accession>A0A418QA14</accession>
<dbReference type="STRING" id="1451189.CFAL_09930"/>
<evidence type="ECO:0000259" key="2">
    <source>
        <dbReference type="Pfam" id="PF14403"/>
    </source>
</evidence>
<feature type="domain" description="Circularly permuted ATP-grasp type 2" evidence="2">
    <location>
        <begin position="144"/>
        <end position="519"/>
    </location>
</feature>
<dbReference type="OrthoDB" id="9803842at2"/>
<name>A0A418QA14_9CORY</name>
<organism evidence="3 4">
    <name type="scientific">Corynebacterium falsenii</name>
    <dbReference type="NCBI Taxonomy" id="108486"/>
    <lineage>
        <taxon>Bacteria</taxon>
        <taxon>Bacillati</taxon>
        <taxon>Actinomycetota</taxon>
        <taxon>Actinomycetes</taxon>
        <taxon>Mycobacteriales</taxon>
        <taxon>Corynebacteriaceae</taxon>
        <taxon>Corynebacterium</taxon>
    </lineage>
</organism>
<dbReference type="InterPro" id="IPR025841">
    <property type="entry name" value="CP_ATPgrasp_2"/>
</dbReference>
<dbReference type="Gene3D" id="3.40.50.11290">
    <property type="match status" value="1"/>
</dbReference>
<dbReference type="InterPro" id="IPR051680">
    <property type="entry name" value="ATP-dep_Glu-Cys_Ligase-2"/>
</dbReference>
<reference evidence="3 4" key="1">
    <citation type="submission" date="2018-09" db="EMBL/GenBank/DDBJ databases">
        <title>Optimization and identification of Corynebacterium falsenii FN1-14 from fish paste.</title>
        <authorList>
            <person name="Daroonpunt R."/>
            <person name="Tanasupawat S."/>
        </authorList>
    </citation>
    <scope>NUCLEOTIDE SEQUENCE [LARGE SCALE GENOMIC DNA]</scope>
    <source>
        <strain evidence="3 4">FN1-14</strain>
    </source>
</reference>
<feature type="region of interest" description="Disordered" evidence="1">
    <location>
        <begin position="1"/>
        <end position="20"/>
    </location>
</feature>
<sequence>MCPTQDDTNYTATDAAPTVTGNITEAEEFAAPNDAPSPLVTAELSEETLPTYDPDAEAEPSTDANLFAAYTPDSPSAMLWDEALFSDGVPRPRYAYAMEKFAEIGLSDLHDRQAAAERMELEEGITFRATGEDEPQVFPMDFVPRIVSDETWTFLSEGLEQRARALNAFLDDVYGEKKIVEAGIIDEFDLQRAPGYEDSGYLQPPGSVRAHICGMDLVCTDEGRWFVLEDNLRVPSGIAFSHSMRRITRKLYDDVMEGYDMHDPAEAFDMIRDTLAASAPENGKNPNEPAMAVLSIGDSDSAWFEHRRIAELIDCPILTPDKLAIIDGYLHYQDDAGDAHPLDVVYIRIERDTLFGATGFNGEVLGPGLEDALQNRRLAFANAFGNGVGDDKAIYAYVPQMIRFYLDEEPLLDQVPTCLCHKPGEVDAVLGRLNEVVVKPVDGYGGNGITIGPECTAEELEKRAQELKDTPEQFIAQDVVRLSTLPTYGADTNGEMTIHPRHVDLRAFVHVRPAAAHQVDSGVASDKQGHTDDGDERAGSSYAKNLEAFTVPAGLTRTAAAGSLIVNSSRGGGGKDTWILRKPVSWGDAVPPAGALVDEGEEGPAVIDE</sequence>
<dbReference type="AlphaFoldDB" id="A0A418QA14"/>
<dbReference type="Proteomes" id="UP000285278">
    <property type="component" value="Unassembled WGS sequence"/>
</dbReference>
<dbReference type="PANTHER" id="PTHR34595">
    <property type="entry name" value="BLR5612 PROTEIN"/>
    <property type="match status" value="1"/>
</dbReference>
<dbReference type="Gene3D" id="3.30.1490.270">
    <property type="match status" value="1"/>
</dbReference>
<evidence type="ECO:0000313" key="3">
    <source>
        <dbReference type="EMBL" id="RIX36860.1"/>
    </source>
</evidence>
<dbReference type="PANTHER" id="PTHR34595:SF7">
    <property type="entry name" value="SLL1039 PROTEIN"/>
    <property type="match status" value="1"/>
</dbReference>
<feature type="compositionally biased region" description="Basic and acidic residues" evidence="1">
    <location>
        <begin position="527"/>
        <end position="538"/>
    </location>
</feature>
<dbReference type="EMBL" id="QXJK01000001">
    <property type="protein sequence ID" value="RIX36860.1"/>
    <property type="molecule type" value="Genomic_DNA"/>
</dbReference>
<dbReference type="Pfam" id="PF14403">
    <property type="entry name" value="CP_ATPgrasp_2"/>
    <property type="match status" value="1"/>
</dbReference>
<dbReference type="RefSeq" id="WP_119664168.1">
    <property type="nucleotide sequence ID" value="NZ_QXJK01000001.1"/>
</dbReference>
<gene>
    <name evidence="3" type="ORF">D3M95_01265</name>
</gene>
<feature type="compositionally biased region" description="Polar residues" evidence="1">
    <location>
        <begin position="1"/>
        <end position="12"/>
    </location>
</feature>
<proteinExistence type="predicted"/>
<feature type="region of interest" description="Disordered" evidence="1">
    <location>
        <begin position="518"/>
        <end position="539"/>
    </location>
</feature>
<evidence type="ECO:0000313" key="4">
    <source>
        <dbReference type="Proteomes" id="UP000285278"/>
    </source>
</evidence>
<comment type="caution">
    <text evidence="3">The sequence shown here is derived from an EMBL/GenBank/DDBJ whole genome shotgun (WGS) entry which is preliminary data.</text>
</comment>
<keyword evidence="4" id="KW-1185">Reference proteome</keyword>
<protein>
    <recommendedName>
        <fullName evidence="2">Circularly permuted ATP-grasp type 2 domain-containing protein</fullName>
    </recommendedName>
</protein>
<evidence type="ECO:0000256" key="1">
    <source>
        <dbReference type="SAM" id="MobiDB-lite"/>
    </source>
</evidence>
<dbReference type="SUPFAM" id="SSF56059">
    <property type="entry name" value="Glutathione synthetase ATP-binding domain-like"/>
    <property type="match status" value="1"/>
</dbReference>